<proteinExistence type="predicted"/>
<feature type="non-terminal residue" evidence="2">
    <location>
        <position position="111"/>
    </location>
</feature>
<organism evidence="2 3">
    <name type="scientific">Funneliformis mosseae</name>
    <name type="common">Endomycorrhizal fungus</name>
    <name type="synonym">Glomus mosseae</name>
    <dbReference type="NCBI Taxonomy" id="27381"/>
    <lineage>
        <taxon>Eukaryota</taxon>
        <taxon>Fungi</taxon>
        <taxon>Fungi incertae sedis</taxon>
        <taxon>Mucoromycota</taxon>
        <taxon>Glomeromycotina</taxon>
        <taxon>Glomeromycetes</taxon>
        <taxon>Glomerales</taxon>
        <taxon>Glomeraceae</taxon>
        <taxon>Funneliformis</taxon>
    </lineage>
</organism>
<comment type="caution">
    <text evidence="2">The sequence shown here is derived from an EMBL/GenBank/DDBJ whole genome shotgun (WGS) entry which is preliminary data.</text>
</comment>
<dbReference type="EMBL" id="CAJVPP010007121">
    <property type="protein sequence ID" value="CAG8684676.1"/>
    <property type="molecule type" value="Genomic_DNA"/>
</dbReference>
<protein>
    <submittedName>
        <fullName evidence="2">86_t:CDS:1</fullName>
    </submittedName>
</protein>
<evidence type="ECO:0000313" key="2">
    <source>
        <dbReference type="EMBL" id="CAG8684676.1"/>
    </source>
</evidence>
<sequence>TKGEGLTREVRERDNENQVSAPTEFKENGKPRKSVFDDQIHEFNLSFSPISVSTDIADEAIAGPWICILGAVYLEKPVIGPLTDFILMMNMMKGWKSLLHFLKLYDLHIKP</sequence>
<reference evidence="2" key="1">
    <citation type="submission" date="2021-06" db="EMBL/GenBank/DDBJ databases">
        <authorList>
            <person name="Kallberg Y."/>
            <person name="Tangrot J."/>
            <person name="Rosling A."/>
        </authorList>
    </citation>
    <scope>NUCLEOTIDE SEQUENCE</scope>
    <source>
        <strain evidence="2">87-6 pot B 2015</strain>
    </source>
</reference>
<feature type="region of interest" description="Disordered" evidence="1">
    <location>
        <begin position="1"/>
        <end position="31"/>
    </location>
</feature>
<dbReference type="Proteomes" id="UP000789375">
    <property type="component" value="Unassembled WGS sequence"/>
</dbReference>
<dbReference type="AlphaFoldDB" id="A0A9N9EMR6"/>
<feature type="compositionally biased region" description="Basic and acidic residues" evidence="1">
    <location>
        <begin position="1"/>
        <end position="16"/>
    </location>
</feature>
<keyword evidence="3" id="KW-1185">Reference proteome</keyword>
<gene>
    <name evidence="2" type="ORF">FMOSSE_LOCUS13071</name>
</gene>
<evidence type="ECO:0000256" key="1">
    <source>
        <dbReference type="SAM" id="MobiDB-lite"/>
    </source>
</evidence>
<evidence type="ECO:0000313" key="3">
    <source>
        <dbReference type="Proteomes" id="UP000789375"/>
    </source>
</evidence>
<accession>A0A9N9EMR6</accession>
<name>A0A9N9EMR6_FUNMO</name>